<dbReference type="Proteomes" id="UP001558474">
    <property type="component" value="Unassembled WGS sequence"/>
</dbReference>
<evidence type="ECO:0000313" key="2">
    <source>
        <dbReference type="EMBL" id="MCV7390701.1"/>
    </source>
</evidence>
<evidence type="ECO:0008006" key="6">
    <source>
        <dbReference type="Google" id="ProtNLM"/>
    </source>
</evidence>
<proteinExistence type="predicted"/>
<reference evidence="2" key="2">
    <citation type="journal article" date="2022" name="BMC Genomics">
        <title>Comparative genome analysis of mycobacteria focusing on tRNA and non-coding RNA.</title>
        <authorList>
            <person name="Behra P.R.K."/>
            <person name="Pettersson B.M.F."/>
            <person name="Ramesh M."/>
            <person name="Das S."/>
            <person name="Dasgupta S."/>
            <person name="Kirsebom L.A."/>
        </authorList>
    </citation>
    <scope>NUCLEOTIDE SEQUENCE</scope>
    <source>
        <strain evidence="2">DSM 44242</strain>
    </source>
</reference>
<keyword evidence="1" id="KW-0812">Transmembrane</keyword>
<evidence type="ECO:0000256" key="1">
    <source>
        <dbReference type="SAM" id="Phobius"/>
    </source>
</evidence>
<keyword evidence="1" id="KW-1133">Transmembrane helix</keyword>
<gene>
    <name evidence="3" type="ORF">ABFW12_05760</name>
    <name evidence="2" type="ORF">H5P34_21805</name>
</gene>
<name>A0AAW5T7S0_9MYCO</name>
<evidence type="ECO:0000313" key="3">
    <source>
        <dbReference type="EMBL" id="MEX3737736.1"/>
    </source>
</evidence>
<keyword evidence="1" id="KW-0472">Membrane</keyword>
<comment type="caution">
    <text evidence="2">The sequence shown here is derived from an EMBL/GenBank/DDBJ whole genome shotgun (WGS) entry which is preliminary data.</text>
</comment>
<evidence type="ECO:0000313" key="5">
    <source>
        <dbReference type="Proteomes" id="UP001558474"/>
    </source>
</evidence>
<sequence length="167" mass="17956">MAEEQADERAGPKAEENQLEPAKPVELVWLVAVDVIVAVGAPILAAERSEYWPLQVGAALVGVWTFLMVWIIQHRHIDKERNRTAVRDAIVSAFVTSYLVIVSWSLFSRSGTGQQMGNLDPLAQTLLAHFTYLTGIVVAAHVGAGALETVGRRSGSSPDKEGGGTPP</sequence>
<protein>
    <recommendedName>
        <fullName evidence="6">DUF1345 domain-containing protein</fullName>
    </recommendedName>
</protein>
<dbReference type="EMBL" id="JACKVC010000019">
    <property type="protein sequence ID" value="MCV7390701.1"/>
    <property type="molecule type" value="Genomic_DNA"/>
</dbReference>
<dbReference type="AlphaFoldDB" id="A0AAW5T7S0"/>
<evidence type="ECO:0000313" key="4">
    <source>
        <dbReference type="Proteomes" id="UP001141659"/>
    </source>
</evidence>
<keyword evidence="5" id="KW-1185">Reference proteome</keyword>
<dbReference type="EMBL" id="JBDLOU010000008">
    <property type="protein sequence ID" value="MEX3737736.1"/>
    <property type="molecule type" value="Genomic_DNA"/>
</dbReference>
<organism evidence="2 4">
    <name type="scientific">Mycolicibacterium porcinum</name>
    <dbReference type="NCBI Taxonomy" id="39693"/>
    <lineage>
        <taxon>Bacteria</taxon>
        <taxon>Bacillati</taxon>
        <taxon>Actinomycetota</taxon>
        <taxon>Actinomycetes</taxon>
        <taxon>Mycobacteriales</taxon>
        <taxon>Mycobacteriaceae</taxon>
        <taxon>Mycolicibacterium</taxon>
    </lineage>
</organism>
<feature type="transmembrane region" description="Helical" evidence="1">
    <location>
        <begin position="84"/>
        <end position="107"/>
    </location>
</feature>
<feature type="transmembrane region" description="Helical" evidence="1">
    <location>
        <begin position="52"/>
        <end position="72"/>
    </location>
</feature>
<reference evidence="2" key="1">
    <citation type="submission" date="2020-07" db="EMBL/GenBank/DDBJ databases">
        <authorList>
            <person name="Pettersson B.M.F."/>
            <person name="Behra P.R.K."/>
            <person name="Ramesh M."/>
            <person name="Das S."/>
            <person name="Dasgupta S."/>
            <person name="Kirsebom L.A."/>
        </authorList>
    </citation>
    <scope>NUCLEOTIDE SEQUENCE</scope>
    <source>
        <strain evidence="2">DSM 44242</strain>
    </source>
</reference>
<reference evidence="3 5" key="3">
    <citation type="submission" date="2024-04" db="EMBL/GenBank/DDBJ databases">
        <title>Genomic Markers of Mycobacteria.</title>
        <authorList>
            <person name="Soliman M.S."/>
            <person name="Elkholy A."/>
            <person name="Soliman N.S."/>
            <person name="Abbas A."/>
            <person name="Khayrat S."/>
            <person name="Shawky S."/>
        </authorList>
    </citation>
    <scope>NUCLEOTIDE SEQUENCE [LARGE SCALE GENOMIC DNA]</scope>
    <source>
        <strain evidence="3 5">Egy-CU-AM5</strain>
    </source>
</reference>
<accession>A0AAW5T7S0</accession>
<feature type="transmembrane region" description="Helical" evidence="1">
    <location>
        <begin position="127"/>
        <end position="147"/>
    </location>
</feature>
<dbReference type="Proteomes" id="UP001141659">
    <property type="component" value="Unassembled WGS sequence"/>
</dbReference>
<feature type="transmembrane region" description="Helical" evidence="1">
    <location>
        <begin position="27"/>
        <end position="46"/>
    </location>
</feature>
<dbReference type="RefSeq" id="WP_036443526.1">
    <property type="nucleotide sequence ID" value="NZ_JACKVC010000019.1"/>
</dbReference>